<keyword evidence="1" id="KW-1133">Transmembrane helix</keyword>
<evidence type="ECO:0000256" key="1">
    <source>
        <dbReference type="SAM" id="Phobius"/>
    </source>
</evidence>
<gene>
    <name evidence="2" type="ORF">SAMN04488025_11822</name>
</gene>
<dbReference type="Proteomes" id="UP000198661">
    <property type="component" value="Unassembled WGS sequence"/>
</dbReference>
<keyword evidence="3" id="KW-1185">Reference proteome</keyword>
<reference evidence="2 3" key="1">
    <citation type="submission" date="2016-10" db="EMBL/GenBank/DDBJ databases">
        <authorList>
            <person name="de Groot N.N."/>
        </authorList>
    </citation>
    <scope>NUCLEOTIDE SEQUENCE [LARGE SCALE GENOMIC DNA]</scope>
    <source>
        <strain evidence="2 3">DSM 44945</strain>
    </source>
</reference>
<sequence>MTIRFIRIFDIPFVIGAVSAGYMGSSDPLSSTSAHARIHPLGWMSLALTDLTHHAFPQDGRSGLAAALCRLNMIGIPLPAMELFSPGKFGASVLPSAAVGLTVTYGIAFAANILKNLRPSG</sequence>
<organism evidence="2 3">
    <name type="scientific">Planifilum fulgidum</name>
    <dbReference type="NCBI Taxonomy" id="201973"/>
    <lineage>
        <taxon>Bacteria</taxon>
        <taxon>Bacillati</taxon>
        <taxon>Bacillota</taxon>
        <taxon>Bacilli</taxon>
        <taxon>Bacillales</taxon>
        <taxon>Thermoactinomycetaceae</taxon>
        <taxon>Planifilum</taxon>
    </lineage>
</organism>
<dbReference type="STRING" id="201973.SAMN04488025_11822"/>
<dbReference type="AlphaFoldDB" id="A0A1I2PIY9"/>
<dbReference type="EMBL" id="FOOK01000018">
    <property type="protein sequence ID" value="SFG15530.1"/>
    <property type="molecule type" value="Genomic_DNA"/>
</dbReference>
<keyword evidence="1" id="KW-0812">Transmembrane</keyword>
<evidence type="ECO:0000313" key="3">
    <source>
        <dbReference type="Proteomes" id="UP000198661"/>
    </source>
</evidence>
<proteinExistence type="predicted"/>
<name>A0A1I2PIY9_9BACL</name>
<dbReference type="OrthoDB" id="9808748at2"/>
<dbReference type="RefSeq" id="WP_092038823.1">
    <property type="nucleotide sequence ID" value="NZ_FOOK01000018.1"/>
</dbReference>
<evidence type="ECO:0000313" key="2">
    <source>
        <dbReference type="EMBL" id="SFG15530.1"/>
    </source>
</evidence>
<keyword evidence="1" id="KW-0472">Membrane</keyword>
<protein>
    <submittedName>
        <fullName evidence="2">Uncharacterized protein</fullName>
    </submittedName>
</protein>
<feature type="transmembrane region" description="Helical" evidence="1">
    <location>
        <begin position="93"/>
        <end position="114"/>
    </location>
</feature>
<accession>A0A1I2PIY9</accession>